<protein>
    <submittedName>
        <fullName evidence="5">Zgc:153215</fullName>
    </submittedName>
</protein>
<evidence type="ECO:0000259" key="4">
    <source>
        <dbReference type="PROSITE" id="PS50102"/>
    </source>
</evidence>
<organism evidence="5 6">
    <name type="scientific">Neogobius melanostomus</name>
    <name type="common">round goby</name>
    <dbReference type="NCBI Taxonomy" id="47308"/>
    <lineage>
        <taxon>Eukaryota</taxon>
        <taxon>Metazoa</taxon>
        <taxon>Chordata</taxon>
        <taxon>Craniata</taxon>
        <taxon>Vertebrata</taxon>
        <taxon>Euteleostomi</taxon>
        <taxon>Actinopterygii</taxon>
        <taxon>Neopterygii</taxon>
        <taxon>Teleostei</taxon>
        <taxon>Neoteleostei</taxon>
        <taxon>Acanthomorphata</taxon>
        <taxon>Gobiaria</taxon>
        <taxon>Gobiiformes</taxon>
        <taxon>Gobioidei</taxon>
        <taxon>Gobiidae</taxon>
        <taxon>Benthophilinae</taxon>
        <taxon>Neogobiini</taxon>
        <taxon>Neogobius</taxon>
    </lineage>
</organism>
<accession>A0A8C6WZW4</accession>
<feature type="domain" description="RRM" evidence="4">
    <location>
        <begin position="3"/>
        <end position="76"/>
    </location>
</feature>
<evidence type="ECO:0000313" key="6">
    <source>
        <dbReference type="Proteomes" id="UP000694523"/>
    </source>
</evidence>
<feature type="domain" description="RRM" evidence="4">
    <location>
        <begin position="380"/>
        <end position="462"/>
    </location>
</feature>
<dbReference type="SMART" id="SM00360">
    <property type="entry name" value="RRM"/>
    <property type="match status" value="4"/>
</dbReference>
<dbReference type="PROSITE" id="PS50102">
    <property type="entry name" value="RRM"/>
    <property type="match status" value="3"/>
</dbReference>
<dbReference type="Pfam" id="PF00076">
    <property type="entry name" value="RRM_1"/>
    <property type="match status" value="3"/>
</dbReference>
<feature type="domain" description="RRM" evidence="4">
    <location>
        <begin position="264"/>
        <end position="341"/>
    </location>
</feature>
<evidence type="ECO:0000313" key="5">
    <source>
        <dbReference type="Ensembl" id="ENSNMLP00000044266.1"/>
    </source>
</evidence>
<sequence>MATILRLTGLDTKASAEDIRSFFGDFQIPEGGVFIVGGAFGEAFIAFHSDKDALLALQLNGQFLKDSQVDLHTSSMVEVDHKFELFLKRKKSSKPCAKKQARSSLNGKIIPVNVGPVDPRAARDESPIEPSSPDPPIEVIPGYIRVFGLPPSTTKQDICHFFKGLNVQEVLLNIKLGVRFGSLLKLGSFQDATDALRFNEYTMGSACVEVRTATERCVKSKPNPLKDTLNYKKDSEWPRKRQFNQDSQHKFAKKCKDSPDNMQHIVMVSNLPVTITKTEIKELFGCPNIAHTNVLHLLDSNKKKTDKAFVIFNKRDDYDYAINLSGCHLGSHIIDVTPITKEEMRSMMAMDKSMQNTQKFGKMGTDTEEQSRERCTSARTCVYVRNMPANVRRSQIRALFSENKLREDDITLLRDSDGTCGGEAVIQFQSQTNAALALMHHGMEFLGSKLLLTPISVKQMEEILGENTRVLQKAERPVENKCTYTIFLPRGNCNLSLPGNQAVCWKGPHRHVYGGAWLIQSVHWCLTVFMVVTRRSTLLISLIFASFWVMGHTVKMSMARLMTVVRRSLQAGVSAKAFWSKTTSHGLSNW</sequence>
<keyword evidence="6" id="KW-1185">Reference proteome</keyword>
<dbReference type="Gene3D" id="3.30.70.330">
    <property type="match status" value="4"/>
</dbReference>
<dbReference type="InterPro" id="IPR000504">
    <property type="entry name" value="RRM_dom"/>
</dbReference>
<dbReference type="InterPro" id="IPR050666">
    <property type="entry name" value="ESRP"/>
</dbReference>
<dbReference type="GO" id="GO:0003723">
    <property type="term" value="F:RNA binding"/>
    <property type="evidence" value="ECO:0007669"/>
    <property type="project" value="UniProtKB-UniRule"/>
</dbReference>
<dbReference type="PANTHER" id="PTHR13976">
    <property type="entry name" value="HETEROGENEOUS NUCLEAR RIBONUCLEOPROTEIN-RELATED"/>
    <property type="match status" value="1"/>
</dbReference>
<dbReference type="Ensembl" id="ENSNMLT00000049136.1">
    <property type="protein sequence ID" value="ENSNMLP00000044266.1"/>
    <property type="gene ID" value="ENSNMLG00000026799.1"/>
</dbReference>
<keyword evidence="2 3" id="KW-0694">RNA-binding</keyword>
<proteinExistence type="predicted"/>
<evidence type="ECO:0000256" key="1">
    <source>
        <dbReference type="ARBA" id="ARBA00022737"/>
    </source>
</evidence>
<dbReference type="InterPro" id="IPR012677">
    <property type="entry name" value="Nucleotide-bd_a/b_plait_sf"/>
</dbReference>
<reference evidence="5" key="2">
    <citation type="submission" date="2025-09" db="UniProtKB">
        <authorList>
            <consortium name="Ensembl"/>
        </authorList>
    </citation>
    <scope>IDENTIFICATION</scope>
</reference>
<dbReference type="SUPFAM" id="SSF54928">
    <property type="entry name" value="RNA-binding domain, RBD"/>
    <property type="match status" value="4"/>
</dbReference>
<name>A0A8C6WZW4_9GOBI</name>
<dbReference type="AlphaFoldDB" id="A0A8C6WZW4"/>
<dbReference type="Proteomes" id="UP000694523">
    <property type="component" value="Unplaced"/>
</dbReference>
<evidence type="ECO:0000256" key="2">
    <source>
        <dbReference type="ARBA" id="ARBA00022884"/>
    </source>
</evidence>
<reference evidence="5" key="1">
    <citation type="submission" date="2025-08" db="UniProtKB">
        <authorList>
            <consortium name="Ensembl"/>
        </authorList>
    </citation>
    <scope>IDENTIFICATION</scope>
</reference>
<evidence type="ECO:0000256" key="3">
    <source>
        <dbReference type="PROSITE-ProRule" id="PRU00176"/>
    </source>
</evidence>
<keyword evidence="1" id="KW-0677">Repeat</keyword>
<dbReference type="InterPro" id="IPR035979">
    <property type="entry name" value="RBD_domain_sf"/>
</dbReference>